<feature type="transmembrane region" description="Helical" evidence="7">
    <location>
        <begin position="33"/>
        <end position="58"/>
    </location>
</feature>
<evidence type="ECO:0000256" key="3">
    <source>
        <dbReference type="ARBA" id="ARBA00022801"/>
    </source>
</evidence>
<dbReference type="GO" id="GO:0004222">
    <property type="term" value="F:metalloendopeptidase activity"/>
    <property type="evidence" value="ECO:0007669"/>
    <property type="project" value="InterPro"/>
</dbReference>
<evidence type="ECO:0000259" key="8">
    <source>
        <dbReference type="Pfam" id="PF01435"/>
    </source>
</evidence>
<keyword evidence="7" id="KW-0812">Transmembrane</keyword>
<keyword evidence="1 6" id="KW-0645">Protease</keyword>
<dbReference type="Gene3D" id="3.30.2010.10">
    <property type="entry name" value="Metalloproteases ('zincins'), catalytic domain"/>
    <property type="match status" value="1"/>
</dbReference>
<dbReference type="PANTHER" id="PTHR34978">
    <property type="entry name" value="POSSIBLE SENSOR-TRANSDUCER PROTEIN BLAR"/>
    <property type="match status" value="1"/>
</dbReference>
<dbReference type="EMBL" id="BJXA01000003">
    <property type="protein sequence ID" value="GEM36473.1"/>
    <property type="molecule type" value="Genomic_DNA"/>
</dbReference>
<dbReference type="Pfam" id="PF01435">
    <property type="entry name" value="Peptidase_M48"/>
    <property type="match status" value="1"/>
</dbReference>
<accession>A0A511M750</accession>
<keyword evidence="2" id="KW-0479">Metal-binding</keyword>
<keyword evidence="7" id="KW-0472">Membrane</keyword>
<dbReference type="GO" id="GO:0046872">
    <property type="term" value="F:metal ion binding"/>
    <property type="evidence" value="ECO:0007669"/>
    <property type="project" value="UniProtKB-KW"/>
</dbReference>
<evidence type="ECO:0000256" key="5">
    <source>
        <dbReference type="ARBA" id="ARBA00023049"/>
    </source>
</evidence>
<dbReference type="Proteomes" id="UP000321424">
    <property type="component" value="Unassembled WGS sequence"/>
</dbReference>
<evidence type="ECO:0000256" key="7">
    <source>
        <dbReference type="SAM" id="Phobius"/>
    </source>
</evidence>
<feature type="domain" description="Peptidase M48" evidence="8">
    <location>
        <begin position="159"/>
        <end position="201"/>
    </location>
</feature>
<dbReference type="InterPro" id="IPR052173">
    <property type="entry name" value="Beta-lactam_resp_regulator"/>
</dbReference>
<dbReference type="CDD" id="cd07326">
    <property type="entry name" value="M56_BlaR1_MecR1_like"/>
    <property type="match status" value="1"/>
</dbReference>
<keyword evidence="3 6" id="KW-0378">Hydrolase</keyword>
<dbReference type="GO" id="GO:0006508">
    <property type="term" value="P:proteolysis"/>
    <property type="evidence" value="ECO:0007669"/>
    <property type="project" value="UniProtKB-KW"/>
</dbReference>
<evidence type="ECO:0000256" key="2">
    <source>
        <dbReference type="ARBA" id="ARBA00022723"/>
    </source>
</evidence>
<evidence type="ECO:0000313" key="9">
    <source>
        <dbReference type="EMBL" id="GEM36473.1"/>
    </source>
</evidence>
<reference evidence="9 10" key="1">
    <citation type="submission" date="2019-07" db="EMBL/GenBank/DDBJ databases">
        <title>Whole genome shotgun sequence of Nocardia ninae NBRC 108245.</title>
        <authorList>
            <person name="Hosoyama A."/>
            <person name="Uohara A."/>
            <person name="Ohji S."/>
            <person name="Ichikawa N."/>
        </authorList>
    </citation>
    <scope>NUCLEOTIDE SEQUENCE [LARGE SCALE GENOMIC DNA]</scope>
    <source>
        <strain evidence="9 10">NBRC 108245</strain>
    </source>
</reference>
<keyword evidence="7" id="KW-1133">Transmembrane helix</keyword>
<comment type="cofactor">
    <cofactor evidence="6">
        <name>Zn(2+)</name>
        <dbReference type="ChEBI" id="CHEBI:29105"/>
    </cofactor>
    <text evidence="6">Binds 1 zinc ion per subunit.</text>
</comment>
<dbReference type="AlphaFoldDB" id="A0A511M750"/>
<keyword evidence="5 6" id="KW-0482">Metalloprotease</keyword>
<comment type="caution">
    <text evidence="9">The sequence shown here is derived from an EMBL/GenBank/DDBJ whole genome shotgun (WGS) entry which is preliminary data.</text>
</comment>
<proteinExistence type="inferred from homology"/>
<dbReference type="OrthoDB" id="9785340at2"/>
<evidence type="ECO:0000256" key="4">
    <source>
        <dbReference type="ARBA" id="ARBA00022833"/>
    </source>
</evidence>
<organism evidence="9 10">
    <name type="scientific">Nocardia ninae NBRC 108245</name>
    <dbReference type="NCBI Taxonomy" id="1210091"/>
    <lineage>
        <taxon>Bacteria</taxon>
        <taxon>Bacillati</taxon>
        <taxon>Actinomycetota</taxon>
        <taxon>Actinomycetes</taxon>
        <taxon>Mycobacteriales</taxon>
        <taxon>Nocardiaceae</taxon>
        <taxon>Nocardia</taxon>
    </lineage>
</organism>
<keyword evidence="10" id="KW-1185">Reference proteome</keyword>
<sequence>MSSAVCLLVYSALVSVMTPRLLPRVTAGGRAPAFAVAVWLAALTSVLASWMAAAVALIADAIRIWHKPDSSLLGTCFAVLRSVLSGNDGSAARLAVIVLTSTLSGFVAVLGFRVLRSVARTRVTSTRHARSVQIIGRRVQGVDGLVIDVPEKAVYSVAGRHRTVVITTAALAVLEKSHLDAVLAHERAHLTGRHHLILAATRALAGALPRVKLFTVAETEVARLLEMCADDRAAQDHGKPAVLGAILSLAGAVPIPRGALGAATVSISARVVRLAAPANTVRRVRSLIQLTAFGVVVASTPVLALSGAAHGAVMCLPFTS</sequence>
<dbReference type="PANTHER" id="PTHR34978:SF3">
    <property type="entry name" value="SLR0241 PROTEIN"/>
    <property type="match status" value="1"/>
</dbReference>
<feature type="transmembrane region" description="Helical" evidence="7">
    <location>
        <begin position="290"/>
        <end position="313"/>
    </location>
</feature>
<evidence type="ECO:0000313" key="10">
    <source>
        <dbReference type="Proteomes" id="UP000321424"/>
    </source>
</evidence>
<dbReference type="RefSeq" id="WP_147128730.1">
    <property type="nucleotide sequence ID" value="NZ_BJXA01000003.1"/>
</dbReference>
<evidence type="ECO:0000256" key="1">
    <source>
        <dbReference type="ARBA" id="ARBA00022670"/>
    </source>
</evidence>
<keyword evidence="4 6" id="KW-0862">Zinc</keyword>
<protein>
    <recommendedName>
        <fullName evidence="8">Peptidase M48 domain-containing protein</fullName>
    </recommendedName>
</protein>
<feature type="transmembrane region" description="Helical" evidence="7">
    <location>
        <begin position="92"/>
        <end position="112"/>
    </location>
</feature>
<comment type="similarity">
    <text evidence="6">Belongs to the peptidase M48 family.</text>
</comment>
<gene>
    <name evidence="9" type="ORF">NN4_09920</name>
</gene>
<dbReference type="InterPro" id="IPR001915">
    <property type="entry name" value="Peptidase_M48"/>
</dbReference>
<name>A0A511M750_9NOCA</name>
<evidence type="ECO:0000256" key="6">
    <source>
        <dbReference type="RuleBase" id="RU003983"/>
    </source>
</evidence>